<dbReference type="SFLD" id="SFLDG01129">
    <property type="entry name" value="C1.5:_HAD__Beta-PGM__Phosphata"/>
    <property type="match status" value="1"/>
</dbReference>
<dbReference type="SFLD" id="SFLDS00003">
    <property type="entry name" value="Haloacid_Dehalogenase"/>
    <property type="match status" value="1"/>
</dbReference>
<dbReference type="InterPro" id="IPR023214">
    <property type="entry name" value="HAD_sf"/>
</dbReference>
<comment type="caution">
    <text evidence="1">The sequence shown here is derived from an EMBL/GenBank/DDBJ whole genome shotgun (WGS) entry which is preliminary data.</text>
</comment>
<dbReference type="Gene3D" id="3.40.50.1000">
    <property type="entry name" value="HAD superfamily/HAD-like"/>
    <property type="match status" value="1"/>
</dbReference>
<proteinExistence type="predicted"/>
<dbReference type="EMBL" id="PFNG01000203">
    <property type="protein sequence ID" value="PIZ36440.1"/>
    <property type="molecule type" value="Genomic_DNA"/>
</dbReference>
<sequence length="238" mass="26883">MKGSSALKYKAVFFDAGNTLLRPFPSVKHVCTEVFSRNGFEIDREALREAIAVGDRYYEERYRQDDTFWRSEEGAAALWIDLYTLVAREVGINGDGRRLAQEIYDEFGFHYRWELFPDALATIMGLKDAGLTIGLVSNWDSRLSDLCAGIGLTRYLDFIMCSATVGRMKPQPEIFEMALARAGVQPHETMHVGDHYYADILGARSVGITPVLIDRSENILKADCEIINDLRLVLDMVV</sequence>
<dbReference type="AlphaFoldDB" id="A0A2M7T6E8"/>
<dbReference type="SUPFAM" id="SSF56784">
    <property type="entry name" value="HAD-like"/>
    <property type="match status" value="1"/>
</dbReference>
<dbReference type="Proteomes" id="UP000230956">
    <property type="component" value="Unassembled WGS sequence"/>
</dbReference>
<dbReference type="Gene3D" id="1.10.150.720">
    <property type="entry name" value="Haloacid dehalogenase-like hydrolase"/>
    <property type="match status" value="1"/>
</dbReference>
<evidence type="ECO:0008006" key="3">
    <source>
        <dbReference type="Google" id="ProtNLM"/>
    </source>
</evidence>
<gene>
    <name evidence="1" type="ORF">COY37_08625</name>
</gene>
<dbReference type="InterPro" id="IPR036412">
    <property type="entry name" value="HAD-like_sf"/>
</dbReference>
<dbReference type="InterPro" id="IPR051828">
    <property type="entry name" value="HAD-like_hydrolase_domain"/>
</dbReference>
<dbReference type="NCBIfam" id="TIGR01549">
    <property type="entry name" value="HAD-SF-IA-v1"/>
    <property type="match status" value="1"/>
</dbReference>
<dbReference type="PANTHER" id="PTHR46191:SF2">
    <property type="entry name" value="HALOACID DEHALOGENASE-LIKE HYDROLASE DOMAIN-CONTAINING PROTEIN 3"/>
    <property type="match status" value="1"/>
</dbReference>
<protein>
    <recommendedName>
        <fullName evidence="3">HAD family hydrolase</fullName>
    </recommendedName>
</protein>
<accession>A0A2M7T6E8</accession>
<name>A0A2M7T6E8_9ACTN</name>
<dbReference type="PANTHER" id="PTHR46191">
    <property type="match status" value="1"/>
</dbReference>
<reference evidence="2" key="1">
    <citation type="submission" date="2017-09" db="EMBL/GenBank/DDBJ databases">
        <title>Depth-based differentiation of microbial function through sediment-hosted aquifers and enrichment of novel symbionts in the deep terrestrial subsurface.</title>
        <authorList>
            <person name="Probst A.J."/>
            <person name="Ladd B."/>
            <person name="Jarett J.K."/>
            <person name="Geller-Mcgrath D.E."/>
            <person name="Sieber C.M.K."/>
            <person name="Emerson J.B."/>
            <person name="Anantharaman K."/>
            <person name="Thomas B.C."/>
            <person name="Malmstrom R."/>
            <person name="Stieglmeier M."/>
            <person name="Klingl A."/>
            <person name="Woyke T."/>
            <person name="Ryan C.M."/>
            <person name="Banfield J.F."/>
        </authorList>
    </citation>
    <scope>NUCLEOTIDE SEQUENCE [LARGE SCALE GENOMIC DNA]</scope>
</reference>
<dbReference type="InterPro" id="IPR044924">
    <property type="entry name" value="HAD-SF_hydro_IA_REG-2-like_cap"/>
</dbReference>
<dbReference type="InterPro" id="IPR006439">
    <property type="entry name" value="HAD-SF_hydro_IA"/>
</dbReference>
<evidence type="ECO:0000313" key="2">
    <source>
        <dbReference type="Proteomes" id="UP000230956"/>
    </source>
</evidence>
<organism evidence="1 2">
    <name type="scientific">Candidatus Aquicultor secundus</name>
    <dbReference type="NCBI Taxonomy" id="1973895"/>
    <lineage>
        <taxon>Bacteria</taxon>
        <taxon>Bacillati</taxon>
        <taxon>Actinomycetota</taxon>
        <taxon>Candidatus Aquicultoria</taxon>
        <taxon>Candidatus Aquicultorales</taxon>
        <taxon>Candidatus Aquicultoraceae</taxon>
        <taxon>Candidatus Aquicultor</taxon>
    </lineage>
</organism>
<evidence type="ECO:0000313" key="1">
    <source>
        <dbReference type="EMBL" id="PIZ36440.1"/>
    </source>
</evidence>
<dbReference type="PRINTS" id="PR00413">
    <property type="entry name" value="HADHALOGNASE"/>
</dbReference>
<dbReference type="Pfam" id="PF00702">
    <property type="entry name" value="Hydrolase"/>
    <property type="match status" value="1"/>
</dbReference>